<dbReference type="InterPro" id="IPR050266">
    <property type="entry name" value="AB_hydrolase_sf"/>
</dbReference>
<dbReference type="KEGG" id="mfy:HH212_24480"/>
<dbReference type="GO" id="GO:0016787">
    <property type="term" value="F:hydrolase activity"/>
    <property type="evidence" value="ECO:0007669"/>
    <property type="project" value="UniProtKB-KW"/>
</dbReference>
<feature type="signal peptide" evidence="1">
    <location>
        <begin position="1"/>
        <end position="22"/>
    </location>
</feature>
<dbReference type="GO" id="GO:0016020">
    <property type="term" value="C:membrane"/>
    <property type="evidence" value="ECO:0007669"/>
    <property type="project" value="TreeGrafter"/>
</dbReference>
<sequence>MNDGVAGLVTSALAGASTLAMAAPVSSSTSSGAFARPHQLVDIGGRKMNLYCSGQGATTVVFDAPSGEAGWNWFKVQPAVARRTRACVFDRAGLGFSDSAGRPNTAENVAQDLHKLLAGADVRPPYVLVGNSLGGANVQVYAYRYPTEVKGLVLVEPQHEDETSRLDKASRGNLKKVYAMVAQQNDYCLAAAVKGFRAGSEEWNNCIGNPAQSYGPALGAAVTAATTRAAYWRVNADEWHAIPDSDGQLRKLRRPFGDLPVIVLTRGVSPYAVPGKPQSALNKAMEDENAAIHKETAALSTRGKQRVVADAGHVIHADKPQAVVDAVLEVVGQVK</sequence>
<dbReference type="SUPFAM" id="SSF53474">
    <property type="entry name" value="alpha/beta-Hydrolases"/>
    <property type="match status" value="1"/>
</dbReference>
<dbReference type="RefSeq" id="WP_170204853.1">
    <property type="nucleotide sequence ID" value="NZ_CP051685.1"/>
</dbReference>
<dbReference type="PRINTS" id="PR00111">
    <property type="entry name" value="ABHYDROLASE"/>
</dbReference>
<feature type="domain" description="AB hydrolase-1" evidence="2">
    <location>
        <begin position="69"/>
        <end position="168"/>
    </location>
</feature>
<protein>
    <submittedName>
        <fullName evidence="3">Alpha/beta hydrolase</fullName>
    </submittedName>
</protein>
<keyword evidence="4" id="KW-1185">Reference proteome</keyword>
<proteinExistence type="predicted"/>
<feature type="chain" id="PRO_5031384056" evidence="1">
    <location>
        <begin position="23"/>
        <end position="335"/>
    </location>
</feature>
<keyword evidence="3" id="KW-0378">Hydrolase</keyword>
<dbReference type="Proteomes" id="UP000502415">
    <property type="component" value="Chromosome"/>
</dbReference>
<dbReference type="PANTHER" id="PTHR43798">
    <property type="entry name" value="MONOACYLGLYCEROL LIPASE"/>
    <property type="match status" value="1"/>
</dbReference>
<dbReference type="Pfam" id="PF00561">
    <property type="entry name" value="Abhydrolase_1"/>
    <property type="match status" value="1"/>
</dbReference>
<evidence type="ECO:0000313" key="4">
    <source>
        <dbReference type="Proteomes" id="UP000502415"/>
    </source>
</evidence>
<dbReference type="InterPro" id="IPR029058">
    <property type="entry name" value="AB_hydrolase_fold"/>
</dbReference>
<dbReference type="InterPro" id="IPR000073">
    <property type="entry name" value="AB_hydrolase_1"/>
</dbReference>
<gene>
    <name evidence="3" type="ORF">HH212_24480</name>
</gene>
<dbReference type="EMBL" id="CP051685">
    <property type="protein sequence ID" value="QJE02771.1"/>
    <property type="molecule type" value="Genomic_DNA"/>
</dbReference>
<name>A0A7Z2ZUK1_9BURK</name>
<dbReference type="AlphaFoldDB" id="A0A7Z2ZUK1"/>
<keyword evidence="1" id="KW-0732">Signal</keyword>
<evidence type="ECO:0000259" key="2">
    <source>
        <dbReference type="Pfam" id="PF00561"/>
    </source>
</evidence>
<organism evidence="3 4">
    <name type="scientific">Massilia forsythiae</name>
    <dbReference type="NCBI Taxonomy" id="2728020"/>
    <lineage>
        <taxon>Bacteria</taxon>
        <taxon>Pseudomonadati</taxon>
        <taxon>Pseudomonadota</taxon>
        <taxon>Betaproteobacteria</taxon>
        <taxon>Burkholderiales</taxon>
        <taxon>Oxalobacteraceae</taxon>
        <taxon>Telluria group</taxon>
        <taxon>Massilia</taxon>
    </lineage>
</organism>
<dbReference type="Gene3D" id="3.40.50.1820">
    <property type="entry name" value="alpha/beta hydrolase"/>
    <property type="match status" value="1"/>
</dbReference>
<reference evidence="3 4" key="1">
    <citation type="submission" date="2020-04" db="EMBL/GenBank/DDBJ databases">
        <title>Genome sequencing of novel species.</title>
        <authorList>
            <person name="Heo J."/>
            <person name="Kim S.-J."/>
            <person name="Kim J.-S."/>
            <person name="Hong S.-B."/>
            <person name="Kwon S.-W."/>
        </authorList>
    </citation>
    <scope>NUCLEOTIDE SEQUENCE [LARGE SCALE GENOMIC DNA]</scope>
    <source>
        <strain evidence="3 4">GN2-R2</strain>
    </source>
</reference>
<dbReference type="PANTHER" id="PTHR43798:SF33">
    <property type="entry name" value="HYDROLASE, PUTATIVE (AFU_ORTHOLOGUE AFUA_2G14860)-RELATED"/>
    <property type="match status" value="1"/>
</dbReference>
<evidence type="ECO:0000256" key="1">
    <source>
        <dbReference type="SAM" id="SignalP"/>
    </source>
</evidence>
<evidence type="ECO:0000313" key="3">
    <source>
        <dbReference type="EMBL" id="QJE02771.1"/>
    </source>
</evidence>
<accession>A0A7Z2ZUK1</accession>